<name>A0ABT5I6R7_VOGIN</name>
<proteinExistence type="predicted"/>
<dbReference type="Proteomes" id="UP001221566">
    <property type="component" value="Unassembled WGS sequence"/>
</dbReference>
<feature type="chain" id="PRO_5046429808" evidence="1">
    <location>
        <begin position="32"/>
        <end position="66"/>
    </location>
</feature>
<comment type="caution">
    <text evidence="2">The sequence shown here is derived from an EMBL/GenBank/DDBJ whole genome shotgun (WGS) entry which is preliminary data.</text>
</comment>
<protein>
    <submittedName>
        <fullName evidence="2">Uncharacterized protein</fullName>
    </submittedName>
</protein>
<keyword evidence="1" id="KW-0732">Signal</keyword>
<reference evidence="2 3" key="1">
    <citation type="submission" date="2023-01" db="EMBL/GenBank/DDBJ databases">
        <title>Novel species of the genus Vogesella isolated from rivers.</title>
        <authorList>
            <person name="Lu H."/>
        </authorList>
    </citation>
    <scope>NUCLEOTIDE SEQUENCE [LARGE SCALE GENOMIC DNA]</scope>
    <source>
        <strain evidence="2 3">SH7W</strain>
    </source>
</reference>
<organism evidence="2 3">
    <name type="scientific">Vogesella indigofera</name>
    <name type="common">Pseudomonas indigofera</name>
    <dbReference type="NCBI Taxonomy" id="45465"/>
    <lineage>
        <taxon>Bacteria</taxon>
        <taxon>Pseudomonadati</taxon>
        <taxon>Pseudomonadota</taxon>
        <taxon>Betaproteobacteria</taxon>
        <taxon>Neisseriales</taxon>
        <taxon>Chromobacteriaceae</taxon>
        <taxon>Vogesella</taxon>
    </lineage>
</organism>
<evidence type="ECO:0000313" key="3">
    <source>
        <dbReference type="Proteomes" id="UP001221566"/>
    </source>
</evidence>
<evidence type="ECO:0000256" key="1">
    <source>
        <dbReference type="SAM" id="SignalP"/>
    </source>
</evidence>
<accession>A0ABT5I6R7</accession>
<feature type="signal peptide" evidence="1">
    <location>
        <begin position="1"/>
        <end position="31"/>
    </location>
</feature>
<dbReference type="RefSeq" id="WP_272803707.1">
    <property type="nucleotide sequence ID" value="NZ_JAQQKY010000008.1"/>
</dbReference>
<dbReference type="EMBL" id="JAQQKY010000008">
    <property type="protein sequence ID" value="MDC7691879.1"/>
    <property type="molecule type" value="Genomic_DNA"/>
</dbReference>
<feature type="non-terminal residue" evidence="2">
    <location>
        <position position="1"/>
    </location>
</feature>
<gene>
    <name evidence="2" type="ORF">PQU93_13980</name>
</gene>
<evidence type="ECO:0000313" key="2">
    <source>
        <dbReference type="EMBL" id="MDC7691879.1"/>
    </source>
</evidence>
<sequence length="66" mass="7388">CKYLAWPDTYTYRLFVLLKSSAASLVSFASAAEEANYSETAKPSQHPQTDFLTQKPQAIDFNKQAV</sequence>
<keyword evidence="3" id="KW-1185">Reference proteome</keyword>